<accession>H2D772</accession>
<dbReference type="EMBL" id="JN564797">
    <property type="protein sequence ID" value="AEX55177.1"/>
    <property type="molecule type" value="Genomic_DNA"/>
</dbReference>
<organism evidence="1">
    <name type="scientific">Streptococcus salivarius</name>
    <dbReference type="NCBI Taxonomy" id="1304"/>
    <lineage>
        <taxon>Bacteria</taxon>
        <taxon>Bacillati</taxon>
        <taxon>Bacillota</taxon>
        <taxon>Bacilli</taxon>
        <taxon>Lactobacillales</taxon>
        <taxon>Streptococcaceae</taxon>
        <taxon>Streptococcus</taxon>
    </lineage>
</organism>
<name>H2D772_STRSL</name>
<reference evidence="1" key="1">
    <citation type="journal article" date="2012" name="Appl. Environ. Microbiol.">
        <title>Salivaricin D, a Novel Intrinsically Trypsin-Resistant Lantibiotic from Streptococcus salivarius 5M6c Isolated from a Healthy Infant.</title>
        <authorList>
            <person name="Birri D.J."/>
            <person name="Brede D.A."/>
            <person name="Nes I.F."/>
        </authorList>
    </citation>
    <scope>NUCLEOTIDE SEQUENCE</scope>
    <source>
        <strain evidence="1">5M6c</strain>
    </source>
</reference>
<proteinExistence type="predicted"/>
<protein>
    <submittedName>
        <fullName evidence="1">Uncharacterized protein</fullName>
    </submittedName>
</protein>
<evidence type="ECO:0000313" key="1">
    <source>
        <dbReference type="EMBL" id="AEX55177.1"/>
    </source>
</evidence>
<sequence>MERTRLISDYHEQFAIFYERACQYNKLLNEKHIVDDTLDKERLKLTYTFYRDILNNIDATP</sequence>
<dbReference type="AlphaFoldDB" id="H2D772"/>